<evidence type="ECO:0000256" key="3">
    <source>
        <dbReference type="ARBA" id="ARBA00022514"/>
    </source>
</evidence>
<comment type="similarity">
    <text evidence="2">Belongs to the alpha/beta interferon family.</text>
</comment>
<keyword evidence="10" id="KW-1185">Reference proteome</keyword>
<dbReference type="PANTHER" id="PTHR11691">
    <property type="entry name" value="TYPE I INTERFERON"/>
    <property type="match status" value="1"/>
</dbReference>
<reference evidence="9" key="3">
    <citation type="submission" date="2025-09" db="UniProtKB">
        <authorList>
            <consortium name="Ensembl"/>
        </authorList>
    </citation>
    <scope>IDENTIFICATION</scope>
</reference>
<evidence type="ECO:0000256" key="5">
    <source>
        <dbReference type="ARBA" id="ARBA00022729"/>
    </source>
</evidence>
<dbReference type="Proteomes" id="UP000265040">
    <property type="component" value="Chromosome 19"/>
</dbReference>
<dbReference type="GeneTree" id="ENSGT00510000050089"/>
<name>A0A3Q1HX44_ANATE</name>
<sequence length="185" mass="21466">MLHRIFFLCLFVALYTSGSSLRCRWMDHKFRQCSENSLNLLETMANNSTNTTEDAEVTFPKDLYSQASKASAEDKLVFTVQVLEEVSVLFEEDHSSASWEKSTVEHFLSVVTRQMDLKMIFPLFFQIGSHKKNKKLHMYFKRLLSTSLRRLSDHSAAAWELIRKEIQTHLLRIDQLISSVLTANN</sequence>
<dbReference type="AlphaFoldDB" id="A0A3Q1HX44"/>
<dbReference type="GO" id="GO:0006955">
    <property type="term" value="P:immune response"/>
    <property type="evidence" value="ECO:0007669"/>
    <property type="project" value="UniProtKB-ARBA"/>
</dbReference>
<dbReference type="GO" id="GO:0005615">
    <property type="term" value="C:extracellular space"/>
    <property type="evidence" value="ECO:0007669"/>
    <property type="project" value="UniProtKB-KW"/>
</dbReference>
<keyword evidence="5 8" id="KW-0732">Signal</keyword>
<feature type="signal peptide" evidence="8">
    <location>
        <begin position="1"/>
        <end position="20"/>
    </location>
</feature>
<reference evidence="9" key="1">
    <citation type="submission" date="2021-04" db="EMBL/GenBank/DDBJ databases">
        <authorList>
            <consortium name="Wellcome Sanger Institute Data Sharing"/>
        </authorList>
    </citation>
    <scope>NUCLEOTIDE SEQUENCE [LARGE SCALE GENOMIC DNA]</scope>
</reference>
<evidence type="ECO:0000256" key="2">
    <source>
        <dbReference type="ARBA" id="ARBA00011033"/>
    </source>
</evidence>
<protein>
    <submittedName>
        <fullName evidence="9">Uncharacterized protein</fullName>
    </submittedName>
</protein>
<dbReference type="Pfam" id="PF00143">
    <property type="entry name" value="Interferon"/>
    <property type="match status" value="1"/>
</dbReference>
<dbReference type="GO" id="GO:0051607">
    <property type="term" value="P:defense response to virus"/>
    <property type="evidence" value="ECO:0007669"/>
    <property type="project" value="UniProtKB-KW"/>
</dbReference>
<keyword evidence="3" id="KW-0202">Cytokine</keyword>
<keyword evidence="6" id="KW-0051">Antiviral defense</keyword>
<dbReference type="PANTHER" id="PTHR11691:SF73">
    <property type="entry name" value="INTERFERON BETA"/>
    <property type="match status" value="1"/>
</dbReference>
<evidence type="ECO:0000256" key="1">
    <source>
        <dbReference type="ARBA" id="ARBA00004613"/>
    </source>
</evidence>
<dbReference type="STRING" id="64144.ENSATEP00000009633"/>
<dbReference type="GO" id="GO:0005126">
    <property type="term" value="F:cytokine receptor binding"/>
    <property type="evidence" value="ECO:0007669"/>
    <property type="project" value="InterPro"/>
</dbReference>
<organism evidence="9 10">
    <name type="scientific">Anabas testudineus</name>
    <name type="common">Climbing perch</name>
    <name type="synonym">Anthias testudineus</name>
    <dbReference type="NCBI Taxonomy" id="64144"/>
    <lineage>
        <taxon>Eukaryota</taxon>
        <taxon>Metazoa</taxon>
        <taxon>Chordata</taxon>
        <taxon>Craniata</taxon>
        <taxon>Vertebrata</taxon>
        <taxon>Euteleostomi</taxon>
        <taxon>Actinopterygii</taxon>
        <taxon>Neopterygii</taxon>
        <taxon>Teleostei</taxon>
        <taxon>Neoteleostei</taxon>
        <taxon>Acanthomorphata</taxon>
        <taxon>Anabantaria</taxon>
        <taxon>Anabantiformes</taxon>
        <taxon>Anabantoidei</taxon>
        <taxon>Anabantidae</taxon>
        <taxon>Anabas</taxon>
    </lineage>
</organism>
<keyword evidence="4" id="KW-0964">Secreted</keyword>
<dbReference type="InterPro" id="IPR009079">
    <property type="entry name" value="4_helix_cytokine-like_core"/>
</dbReference>
<dbReference type="SUPFAM" id="SSF47266">
    <property type="entry name" value="4-helical cytokines"/>
    <property type="match status" value="1"/>
</dbReference>
<evidence type="ECO:0000256" key="4">
    <source>
        <dbReference type="ARBA" id="ARBA00022525"/>
    </source>
</evidence>
<comment type="subcellular location">
    <subcellularLocation>
        <location evidence="1">Secreted</location>
    </subcellularLocation>
</comment>
<evidence type="ECO:0000256" key="6">
    <source>
        <dbReference type="ARBA" id="ARBA00023118"/>
    </source>
</evidence>
<dbReference type="Gene3D" id="1.20.1250.10">
    <property type="match status" value="1"/>
</dbReference>
<dbReference type="InterPro" id="IPR000471">
    <property type="entry name" value="Interferon_alpha/beta/delta"/>
</dbReference>
<proteinExistence type="inferred from homology"/>
<reference evidence="9" key="2">
    <citation type="submission" date="2025-08" db="UniProtKB">
        <authorList>
            <consortium name="Ensembl"/>
        </authorList>
    </citation>
    <scope>IDENTIFICATION</scope>
</reference>
<keyword evidence="7" id="KW-1015">Disulfide bond</keyword>
<evidence type="ECO:0000313" key="10">
    <source>
        <dbReference type="Proteomes" id="UP000265040"/>
    </source>
</evidence>
<evidence type="ECO:0000313" key="9">
    <source>
        <dbReference type="Ensembl" id="ENSATEP00000009633.1"/>
    </source>
</evidence>
<evidence type="ECO:0000256" key="7">
    <source>
        <dbReference type="ARBA" id="ARBA00023157"/>
    </source>
</evidence>
<accession>A0A3Q1HX44</accession>
<evidence type="ECO:0000256" key="8">
    <source>
        <dbReference type="SAM" id="SignalP"/>
    </source>
</evidence>
<dbReference type="Ensembl" id="ENSATET00000009804.2">
    <property type="protein sequence ID" value="ENSATEP00000009633.1"/>
    <property type="gene ID" value="ENSATEG00000006694.2"/>
</dbReference>
<feature type="chain" id="PRO_5018659719" evidence="8">
    <location>
        <begin position="21"/>
        <end position="185"/>
    </location>
</feature>
<dbReference type="GO" id="GO:0005125">
    <property type="term" value="F:cytokine activity"/>
    <property type="evidence" value="ECO:0007669"/>
    <property type="project" value="UniProtKB-KW"/>
</dbReference>
<dbReference type="GO" id="GO:0043330">
    <property type="term" value="P:response to exogenous dsRNA"/>
    <property type="evidence" value="ECO:0007669"/>
    <property type="project" value="TreeGrafter"/>
</dbReference>